<feature type="signal peptide" evidence="9">
    <location>
        <begin position="1"/>
        <end position="22"/>
    </location>
</feature>
<dbReference type="PROSITE" id="PS01037">
    <property type="entry name" value="SBP_BACTERIAL_1"/>
    <property type="match status" value="1"/>
</dbReference>
<dbReference type="PANTHER" id="PTHR43649">
    <property type="entry name" value="ARABINOSE-BINDING PROTEIN-RELATED"/>
    <property type="match status" value="1"/>
</dbReference>
<comment type="similarity">
    <text evidence="1">Belongs to the bacterial solute-binding protein 1 family.</text>
</comment>
<evidence type="ECO:0000256" key="3">
    <source>
        <dbReference type="ARBA" id="ARBA00022475"/>
    </source>
</evidence>
<gene>
    <name evidence="10" type="ORF">GT019_10110</name>
</gene>
<keyword evidence="4 9" id="KW-0732">Signal</keyword>
<proteinExistence type="inferred from homology"/>
<evidence type="ECO:0000256" key="4">
    <source>
        <dbReference type="ARBA" id="ARBA00022729"/>
    </source>
</evidence>
<dbReference type="Gene3D" id="3.40.190.10">
    <property type="entry name" value="Periplasmic binding protein-like II"/>
    <property type="match status" value="2"/>
</dbReference>
<feature type="region of interest" description="Disordered" evidence="8">
    <location>
        <begin position="26"/>
        <end position="63"/>
    </location>
</feature>
<feature type="compositionally biased region" description="Low complexity" evidence="8">
    <location>
        <begin position="38"/>
        <end position="55"/>
    </location>
</feature>
<comment type="caution">
    <text evidence="10">The sequence shown here is derived from an EMBL/GenBank/DDBJ whole genome shotgun (WGS) entry which is preliminary data.</text>
</comment>
<dbReference type="Pfam" id="PF01547">
    <property type="entry name" value="SBP_bac_1"/>
    <property type="match status" value="1"/>
</dbReference>
<protein>
    <submittedName>
        <fullName evidence="10">Extracellular solute-binding protein</fullName>
    </submittedName>
</protein>
<evidence type="ECO:0000256" key="1">
    <source>
        <dbReference type="ARBA" id="ARBA00008520"/>
    </source>
</evidence>
<dbReference type="InterPro" id="IPR006059">
    <property type="entry name" value="SBP"/>
</dbReference>
<keyword evidence="3" id="KW-1003">Cell membrane</keyword>
<dbReference type="PANTHER" id="PTHR43649:SF33">
    <property type="entry name" value="POLYGALACTURONAN_RHAMNOGALACTURONAN-BINDING PROTEIN YTCQ"/>
    <property type="match status" value="1"/>
</dbReference>
<dbReference type="InterPro" id="IPR006061">
    <property type="entry name" value="SBP_1_CS"/>
</dbReference>
<evidence type="ECO:0000256" key="6">
    <source>
        <dbReference type="ARBA" id="ARBA00023139"/>
    </source>
</evidence>
<keyword evidence="2" id="KW-0813">Transport</keyword>
<name>A0ABW9XNL5_9BACL</name>
<reference evidence="10 11" key="1">
    <citation type="submission" date="2020-01" db="EMBL/GenBank/DDBJ databases">
        <title>Paenibacillus soybeanensis sp. nov. isolated from the nodules of soybean (Glycine max(L.) Merr).</title>
        <authorList>
            <person name="Wang H."/>
        </authorList>
    </citation>
    <scope>NUCLEOTIDE SEQUENCE [LARGE SCALE GENOMIC DNA]</scope>
    <source>
        <strain evidence="10 11">T1</strain>
    </source>
</reference>
<feature type="compositionally biased region" description="Gly residues" evidence="8">
    <location>
        <begin position="26"/>
        <end position="37"/>
    </location>
</feature>
<dbReference type="Proteomes" id="UP000665561">
    <property type="component" value="Unassembled WGS sequence"/>
</dbReference>
<evidence type="ECO:0000256" key="7">
    <source>
        <dbReference type="ARBA" id="ARBA00023288"/>
    </source>
</evidence>
<keyword evidence="6" id="KW-0564">Palmitate</keyword>
<evidence type="ECO:0000256" key="2">
    <source>
        <dbReference type="ARBA" id="ARBA00022448"/>
    </source>
</evidence>
<dbReference type="RefSeq" id="WP_161743031.1">
    <property type="nucleotide sequence ID" value="NZ_JAAAMV010000005.1"/>
</dbReference>
<evidence type="ECO:0000256" key="5">
    <source>
        <dbReference type="ARBA" id="ARBA00023136"/>
    </source>
</evidence>
<dbReference type="InterPro" id="IPR050490">
    <property type="entry name" value="Bact_solute-bd_prot1"/>
</dbReference>
<sequence>MKKKLGLGLTVLLLTAVLSACGSNGGNDGANNGGNNGGTDTTAAGTNDGAASGTSNAAEPAGDDAEPVTISFMHFKSDVTDGIAKIVEQFEAENPNIKVDVQPVKYDDYYTLLKTKMAGGDIIDVFTLNAGGQTKLFHDGGYLEDLTGKDFMSNFDANVLQEQATDGKNYIMPLNAGPIAVFYNKKIFADLGLQIPRTYDALMAAAQKIKDAGKTPFALGWKDNWTLGMWLSRDLPSNAVLVDKQTDFFDKLEKGEAKFADDPSTKTMIAHAQDLFKFGNKDQLGVDYNGAVDLFAKGEAAMMYMGTWPLADIQKKNPDLYNSEMGYFPYPFSNDESLNKLEFNPDASLAVNSKSEHKEAALKFLAFMASKEGGDAWVKNTNTLSYVKGTSTDIAPALKDLQPYFDNGQLYNSQAYLTTTIDWTTQFSQNVQKVFFKTATPDQIIKDMDDWVSKNHK</sequence>
<dbReference type="EMBL" id="JAAAMV010000005">
    <property type="protein sequence ID" value="NBD24229.1"/>
    <property type="molecule type" value="Genomic_DNA"/>
</dbReference>
<organism evidence="10 11">
    <name type="scientific">Paenibacillus glycinis</name>
    <dbReference type="NCBI Taxonomy" id="2697035"/>
    <lineage>
        <taxon>Bacteria</taxon>
        <taxon>Bacillati</taxon>
        <taxon>Bacillota</taxon>
        <taxon>Bacilli</taxon>
        <taxon>Bacillales</taxon>
        <taxon>Paenibacillaceae</taxon>
        <taxon>Paenibacillus</taxon>
    </lineage>
</organism>
<evidence type="ECO:0000256" key="9">
    <source>
        <dbReference type="SAM" id="SignalP"/>
    </source>
</evidence>
<evidence type="ECO:0000313" key="10">
    <source>
        <dbReference type="EMBL" id="NBD24229.1"/>
    </source>
</evidence>
<evidence type="ECO:0000313" key="11">
    <source>
        <dbReference type="Proteomes" id="UP000665561"/>
    </source>
</evidence>
<feature type="chain" id="PRO_5046128228" evidence="9">
    <location>
        <begin position="23"/>
        <end position="457"/>
    </location>
</feature>
<evidence type="ECO:0000256" key="8">
    <source>
        <dbReference type="SAM" id="MobiDB-lite"/>
    </source>
</evidence>
<keyword evidence="7" id="KW-0449">Lipoprotein</keyword>
<keyword evidence="5" id="KW-0472">Membrane</keyword>
<keyword evidence="11" id="KW-1185">Reference proteome</keyword>
<accession>A0ABW9XNL5</accession>
<dbReference type="SUPFAM" id="SSF53850">
    <property type="entry name" value="Periplasmic binding protein-like II"/>
    <property type="match status" value="1"/>
</dbReference>
<dbReference type="PROSITE" id="PS51257">
    <property type="entry name" value="PROKAR_LIPOPROTEIN"/>
    <property type="match status" value="1"/>
</dbReference>